<accession>A0A974DIM6</accession>
<dbReference type="Proteomes" id="UP000694892">
    <property type="component" value="Chromosome 2S"/>
</dbReference>
<gene>
    <name evidence="1" type="ORF">XELAEV_18015772mg</name>
</gene>
<reference evidence="2" key="1">
    <citation type="journal article" date="2016" name="Nature">
        <title>Genome evolution in the allotetraploid frog Xenopus laevis.</title>
        <authorList>
            <person name="Session A.M."/>
            <person name="Uno Y."/>
            <person name="Kwon T."/>
            <person name="Chapman J.A."/>
            <person name="Toyoda A."/>
            <person name="Takahashi S."/>
            <person name="Fukui A."/>
            <person name="Hikosaka A."/>
            <person name="Suzuki A."/>
            <person name="Kondo M."/>
            <person name="van Heeringen S.J."/>
            <person name="Quigley I."/>
            <person name="Heinz S."/>
            <person name="Ogino H."/>
            <person name="Ochi H."/>
            <person name="Hellsten U."/>
            <person name="Lyons J.B."/>
            <person name="Simakov O."/>
            <person name="Putnam N."/>
            <person name="Stites J."/>
            <person name="Kuroki Y."/>
            <person name="Tanaka T."/>
            <person name="Michiue T."/>
            <person name="Watanabe M."/>
            <person name="Bogdanovic O."/>
            <person name="Lister R."/>
            <person name="Georgiou G."/>
            <person name="Paranjpe S.S."/>
            <person name="van Kruijsbergen I."/>
            <person name="Shu S."/>
            <person name="Carlson J."/>
            <person name="Kinoshita T."/>
            <person name="Ohta Y."/>
            <person name="Mawaribuchi S."/>
            <person name="Jenkins J."/>
            <person name="Grimwood J."/>
            <person name="Schmutz J."/>
            <person name="Mitros T."/>
            <person name="Mozaffari S.V."/>
            <person name="Suzuki Y."/>
            <person name="Haramoto Y."/>
            <person name="Yamamoto T.S."/>
            <person name="Takagi C."/>
            <person name="Heald R."/>
            <person name="Miller K."/>
            <person name="Haudenschild C."/>
            <person name="Kitzman J."/>
            <person name="Nakayama T."/>
            <person name="Izutsu Y."/>
            <person name="Robert J."/>
            <person name="Fortriede J."/>
            <person name="Burns K."/>
            <person name="Lotay V."/>
            <person name="Karimi K."/>
            <person name="Yasuoka Y."/>
            <person name="Dichmann D.S."/>
            <person name="Flajnik M.F."/>
            <person name="Houston D.W."/>
            <person name="Shendure J."/>
            <person name="DuPasquier L."/>
            <person name="Vize P.D."/>
            <person name="Zorn A.M."/>
            <person name="Ito M."/>
            <person name="Marcotte E.M."/>
            <person name="Wallingford J.B."/>
            <person name="Ito Y."/>
            <person name="Asashima M."/>
            <person name="Ueno N."/>
            <person name="Matsuda Y."/>
            <person name="Veenstra G.J."/>
            <person name="Fujiyama A."/>
            <person name="Harland R.M."/>
            <person name="Taira M."/>
            <person name="Rokhsar D.S."/>
        </authorList>
    </citation>
    <scope>NUCLEOTIDE SEQUENCE [LARGE SCALE GENOMIC DNA]</scope>
    <source>
        <strain evidence="2">J</strain>
    </source>
</reference>
<organism evidence="1 2">
    <name type="scientific">Xenopus laevis</name>
    <name type="common">African clawed frog</name>
    <dbReference type="NCBI Taxonomy" id="8355"/>
    <lineage>
        <taxon>Eukaryota</taxon>
        <taxon>Metazoa</taxon>
        <taxon>Chordata</taxon>
        <taxon>Craniata</taxon>
        <taxon>Vertebrata</taxon>
        <taxon>Euteleostomi</taxon>
        <taxon>Amphibia</taxon>
        <taxon>Batrachia</taxon>
        <taxon>Anura</taxon>
        <taxon>Pipoidea</taxon>
        <taxon>Pipidae</taxon>
        <taxon>Xenopodinae</taxon>
        <taxon>Xenopus</taxon>
        <taxon>Xenopus</taxon>
    </lineage>
</organism>
<evidence type="ECO:0000313" key="2">
    <source>
        <dbReference type="Proteomes" id="UP000694892"/>
    </source>
</evidence>
<evidence type="ECO:0000313" key="1">
    <source>
        <dbReference type="EMBL" id="OCT92709.1"/>
    </source>
</evidence>
<dbReference type="EMBL" id="CM004469">
    <property type="protein sequence ID" value="OCT92709.1"/>
    <property type="molecule type" value="Genomic_DNA"/>
</dbReference>
<name>A0A974DIM6_XENLA</name>
<sequence>MQRRSEIIECSNQNLEESQSICGWDNASLISGSTLLIAFFSSTPSSRGFNDTASVSNMQSKVWIVPGQKFLQVNLRSDSASKCAARSSRCHFYLQYSELDSKHCQ</sequence>
<dbReference type="AlphaFoldDB" id="A0A974DIM6"/>
<protein>
    <submittedName>
        <fullName evidence="1">Uncharacterized protein</fullName>
    </submittedName>
</protein>
<proteinExistence type="predicted"/>